<dbReference type="EMBL" id="QOUW02000004">
    <property type="protein sequence ID" value="RIW19124.1"/>
    <property type="molecule type" value="Genomic_DNA"/>
</dbReference>
<reference evidence="1 2" key="1">
    <citation type="submission" date="2018-08" db="EMBL/GenBank/DDBJ databases">
        <title>Vibrio harveyi strains pathogenic to white snook Centropomus viridis Lockington (1877) and potential probiotic bacteria.</title>
        <authorList>
            <person name="Soto-Rodriguez S."/>
            <person name="Gomez-Gil B."/>
            <person name="Lozano-Olvera R."/>
        </authorList>
    </citation>
    <scope>NUCLEOTIDE SEQUENCE [LARGE SCALE GENOMIC DNA]</scope>
    <source>
        <strain evidence="1 2">CAIM 1508</strain>
    </source>
</reference>
<dbReference type="AlphaFoldDB" id="A0A8B3DPB3"/>
<dbReference type="RefSeq" id="WP_017189151.1">
    <property type="nucleotide sequence ID" value="NZ_BJKR01000032.1"/>
</dbReference>
<sequence length="77" mass="9249">MDKITTHKRAATNLLGLAKVLVKNGQEVKFDRINKINEFFFFDKKVDWKAWGETQFFVELNEFWQRFAQDFTCAKRN</sequence>
<protein>
    <submittedName>
        <fullName evidence="1">Uncharacterized protein</fullName>
    </submittedName>
</protein>
<evidence type="ECO:0000313" key="2">
    <source>
        <dbReference type="Proteomes" id="UP000253437"/>
    </source>
</evidence>
<comment type="caution">
    <text evidence="1">The sequence shown here is derived from an EMBL/GenBank/DDBJ whole genome shotgun (WGS) entry which is preliminary data.</text>
</comment>
<gene>
    <name evidence="1" type="ORF">DS957_001995</name>
</gene>
<evidence type="ECO:0000313" key="1">
    <source>
        <dbReference type="EMBL" id="RIW19124.1"/>
    </source>
</evidence>
<name>A0A8B3DPB3_VIBHA</name>
<proteinExistence type="predicted"/>
<dbReference type="Proteomes" id="UP000253437">
    <property type="component" value="Unassembled WGS sequence"/>
</dbReference>
<organism evidence="1 2">
    <name type="scientific">Vibrio harveyi</name>
    <name type="common">Beneckea harveyi</name>
    <dbReference type="NCBI Taxonomy" id="669"/>
    <lineage>
        <taxon>Bacteria</taxon>
        <taxon>Pseudomonadati</taxon>
        <taxon>Pseudomonadota</taxon>
        <taxon>Gammaproteobacteria</taxon>
        <taxon>Vibrionales</taxon>
        <taxon>Vibrionaceae</taxon>
        <taxon>Vibrio</taxon>
    </lineage>
</organism>
<accession>A0A8B3DPB3</accession>